<keyword evidence="10" id="KW-1185">Reference proteome</keyword>
<comment type="subcellular location">
    <subcellularLocation>
        <location evidence="1 7">Cell membrane</location>
        <topology evidence="1 7">Multi-pass membrane protein</topology>
    </subcellularLocation>
</comment>
<keyword evidence="9" id="KW-0067">ATP-binding</keyword>
<gene>
    <name evidence="9" type="ORF">PAT3040_02369</name>
</gene>
<keyword evidence="9" id="KW-0547">Nucleotide-binding</keyword>
<dbReference type="Pfam" id="PF00528">
    <property type="entry name" value="BPD_transp_1"/>
    <property type="match status" value="1"/>
</dbReference>
<dbReference type="GO" id="GO:0005524">
    <property type="term" value="F:ATP binding"/>
    <property type="evidence" value="ECO:0007669"/>
    <property type="project" value="UniProtKB-KW"/>
</dbReference>
<dbReference type="PROSITE" id="PS50928">
    <property type="entry name" value="ABC_TM1"/>
    <property type="match status" value="1"/>
</dbReference>
<organism evidence="9 10">
    <name type="scientific">Paenibacillus agaridevorans</name>
    <dbReference type="NCBI Taxonomy" id="171404"/>
    <lineage>
        <taxon>Bacteria</taxon>
        <taxon>Bacillati</taxon>
        <taxon>Bacillota</taxon>
        <taxon>Bacilli</taxon>
        <taxon>Bacillales</taxon>
        <taxon>Paenibacillaceae</taxon>
        <taxon>Paenibacillus</taxon>
    </lineage>
</organism>
<evidence type="ECO:0000256" key="2">
    <source>
        <dbReference type="ARBA" id="ARBA00022448"/>
    </source>
</evidence>
<proteinExistence type="inferred from homology"/>
<dbReference type="Gene3D" id="1.10.3720.10">
    <property type="entry name" value="MetI-like"/>
    <property type="match status" value="1"/>
</dbReference>
<sequence>MLSAASKVEKDVMAFPIQWIPQQWNFAENFKTVWMGNIPFGLNYFNSLKLSITMTILTLLFASMAGFAFAKLNFPLRNKLFILLLAFFLIPSESTLVPRFIMIKWLGLYNTHAGLILMGSFTITLTFLMRQFMLGIHQEYLEAAKIDGAGYLRIFCQIALPIAKPVLATVGILKFLWTWNDYQNPLIFLMDRKLFTITLGMESFKSEYASSYAVTMMAAVSAIIPLLILFVILQRQVINGIAGGGIKG</sequence>
<keyword evidence="2 7" id="KW-0813">Transport</keyword>
<protein>
    <submittedName>
        <fullName evidence="9">Sugar ABC transporter ATP-binding protein</fullName>
    </submittedName>
</protein>
<evidence type="ECO:0000256" key="4">
    <source>
        <dbReference type="ARBA" id="ARBA00022692"/>
    </source>
</evidence>
<dbReference type="Proteomes" id="UP000245202">
    <property type="component" value="Unassembled WGS sequence"/>
</dbReference>
<feature type="domain" description="ABC transmembrane type-1" evidence="8">
    <location>
        <begin position="44"/>
        <end position="233"/>
    </location>
</feature>
<keyword evidence="3" id="KW-1003">Cell membrane</keyword>
<dbReference type="AlphaFoldDB" id="A0A2R5ERX9"/>
<evidence type="ECO:0000313" key="9">
    <source>
        <dbReference type="EMBL" id="GBG07808.1"/>
    </source>
</evidence>
<evidence type="ECO:0000256" key="1">
    <source>
        <dbReference type="ARBA" id="ARBA00004651"/>
    </source>
</evidence>
<feature type="transmembrane region" description="Helical" evidence="7">
    <location>
        <begin position="81"/>
        <end position="101"/>
    </location>
</feature>
<comment type="caution">
    <text evidence="9">The sequence shown here is derived from an EMBL/GenBank/DDBJ whole genome shotgun (WGS) entry which is preliminary data.</text>
</comment>
<feature type="transmembrane region" description="Helical" evidence="7">
    <location>
        <begin position="209"/>
        <end position="233"/>
    </location>
</feature>
<dbReference type="InterPro" id="IPR000515">
    <property type="entry name" value="MetI-like"/>
</dbReference>
<dbReference type="GO" id="GO:0005886">
    <property type="term" value="C:plasma membrane"/>
    <property type="evidence" value="ECO:0007669"/>
    <property type="project" value="UniProtKB-SubCell"/>
</dbReference>
<accession>A0A2R5ERX9</accession>
<dbReference type="GO" id="GO:0055085">
    <property type="term" value="P:transmembrane transport"/>
    <property type="evidence" value="ECO:0007669"/>
    <property type="project" value="InterPro"/>
</dbReference>
<dbReference type="InterPro" id="IPR035906">
    <property type="entry name" value="MetI-like_sf"/>
</dbReference>
<keyword evidence="4 7" id="KW-0812">Transmembrane</keyword>
<dbReference type="EMBL" id="BDQX01000112">
    <property type="protein sequence ID" value="GBG07808.1"/>
    <property type="molecule type" value="Genomic_DNA"/>
</dbReference>
<dbReference type="CDD" id="cd06261">
    <property type="entry name" value="TM_PBP2"/>
    <property type="match status" value="1"/>
</dbReference>
<dbReference type="PANTHER" id="PTHR43744">
    <property type="entry name" value="ABC TRANSPORTER PERMEASE PROTEIN MG189-RELATED-RELATED"/>
    <property type="match status" value="1"/>
</dbReference>
<evidence type="ECO:0000259" key="8">
    <source>
        <dbReference type="PROSITE" id="PS50928"/>
    </source>
</evidence>
<name>A0A2R5ERX9_9BACL</name>
<feature type="transmembrane region" description="Helical" evidence="7">
    <location>
        <begin position="107"/>
        <end position="129"/>
    </location>
</feature>
<evidence type="ECO:0000256" key="5">
    <source>
        <dbReference type="ARBA" id="ARBA00022989"/>
    </source>
</evidence>
<evidence type="ECO:0000256" key="3">
    <source>
        <dbReference type="ARBA" id="ARBA00022475"/>
    </source>
</evidence>
<feature type="transmembrane region" description="Helical" evidence="7">
    <location>
        <begin position="50"/>
        <end position="69"/>
    </location>
</feature>
<keyword evidence="6 7" id="KW-0472">Membrane</keyword>
<keyword evidence="5 7" id="KW-1133">Transmembrane helix</keyword>
<evidence type="ECO:0000256" key="7">
    <source>
        <dbReference type="RuleBase" id="RU363032"/>
    </source>
</evidence>
<reference evidence="9 10" key="1">
    <citation type="submission" date="2017-08" db="EMBL/GenBank/DDBJ databases">
        <title>Substantial Increase in Enzyme Production by Combined Drug-Resistance Mutations in Paenibacillus agaridevorans.</title>
        <authorList>
            <person name="Tanaka Y."/>
            <person name="Funane K."/>
            <person name="Hosaka T."/>
            <person name="Shiwa Y."/>
            <person name="Fujita N."/>
            <person name="Miyazaki T."/>
            <person name="Yoshikawa H."/>
            <person name="Murakami K."/>
            <person name="Kasahara K."/>
            <person name="Inaoka T."/>
            <person name="Hiraga Y."/>
            <person name="Ochi K."/>
        </authorList>
    </citation>
    <scope>NUCLEOTIDE SEQUENCE [LARGE SCALE GENOMIC DNA]</scope>
    <source>
        <strain evidence="9 10">T-3040</strain>
    </source>
</reference>
<evidence type="ECO:0000256" key="6">
    <source>
        <dbReference type="ARBA" id="ARBA00023136"/>
    </source>
</evidence>
<dbReference type="SUPFAM" id="SSF161098">
    <property type="entry name" value="MetI-like"/>
    <property type="match status" value="1"/>
</dbReference>
<evidence type="ECO:0000313" key="10">
    <source>
        <dbReference type="Proteomes" id="UP000245202"/>
    </source>
</evidence>
<comment type="similarity">
    <text evidence="7">Belongs to the binding-protein-dependent transport system permease family.</text>
</comment>
<feature type="transmembrane region" description="Helical" evidence="7">
    <location>
        <begin position="150"/>
        <end position="177"/>
    </location>
</feature>
<dbReference type="PANTHER" id="PTHR43744:SF12">
    <property type="entry name" value="ABC TRANSPORTER PERMEASE PROTEIN MG189-RELATED"/>
    <property type="match status" value="1"/>
</dbReference>